<name>A0A327PRC0_9BACT</name>
<dbReference type="RefSeq" id="WP_111610432.1">
    <property type="nucleotide sequence ID" value="NZ_QLLK01000002.1"/>
</dbReference>
<dbReference type="CDD" id="cd05483">
    <property type="entry name" value="retropepsin_like_bacteria"/>
    <property type="match status" value="1"/>
</dbReference>
<protein>
    <submittedName>
        <fullName evidence="1">Aspartyl protease</fullName>
    </submittedName>
</protein>
<dbReference type="OrthoDB" id="5580718at2"/>
<dbReference type="EMBL" id="QLLK01000002">
    <property type="protein sequence ID" value="RAI94107.1"/>
    <property type="molecule type" value="Genomic_DNA"/>
</dbReference>
<keyword evidence="2" id="KW-1185">Reference proteome</keyword>
<gene>
    <name evidence="1" type="ORF">LV83_01014</name>
</gene>
<dbReference type="Pfam" id="PF13650">
    <property type="entry name" value="Asp_protease_2"/>
    <property type="match status" value="1"/>
</dbReference>
<dbReference type="GO" id="GO:0006508">
    <property type="term" value="P:proteolysis"/>
    <property type="evidence" value="ECO:0007669"/>
    <property type="project" value="UniProtKB-KW"/>
</dbReference>
<proteinExistence type="predicted"/>
<evidence type="ECO:0000313" key="1">
    <source>
        <dbReference type="EMBL" id="RAI94107.1"/>
    </source>
</evidence>
<dbReference type="InterPro" id="IPR034122">
    <property type="entry name" value="Retropepsin-like_bacterial"/>
</dbReference>
<accession>A0A327PRC0</accession>
<dbReference type="Proteomes" id="UP000249610">
    <property type="component" value="Unassembled WGS sequence"/>
</dbReference>
<evidence type="ECO:0000313" key="2">
    <source>
        <dbReference type="Proteomes" id="UP000249610"/>
    </source>
</evidence>
<keyword evidence="1" id="KW-0645">Protease</keyword>
<dbReference type="InterPro" id="IPR021109">
    <property type="entry name" value="Peptidase_aspartic_dom_sf"/>
</dbReference>
<reference evidence="1 2" key="1">
    <citation type="submission" date="2018-06" db="EMBL/GenBank/DDBJ databases">
        <title>Genomic Encyclopedia of Archaeal and Bacterial Type Strains, Phase II (KMG-II): from individual species to whole genera.</title>
        <authorList>
            <person name="Goeker M."/>
        </authorList>
    </citation>
    <scope>NUCLEOTIDE SEQUENCE [LARGE SCALE GENOMIC DNA]</scope>
    <source>
        <strain evidence="1 2">DSM 23446</strain>
    </source>
</reference>
<keyword evidence="1" id="KW-0378">Hydrolase</keyword>
<dbReference type="Gene3D" id="2.40.70.10">
    <property type="entry name" value="Acid Proteases"/>
    <property type="match status" value="1"/>
</dbReference>
<comment type="caution">
    <text evidence="1">The sequence shown here is derived from an EMBL/GenBank/DDBJ whole genome shotgun (WGS) entry which is preliminary data.</text>
</comment>
<dbReference type="AlphaFoldDB" id="A0A327PRC0"/>
<dbReference type="GO" id="GO:0008233">
    <property type="term" value="F:peptidase activity"/>
    <property type="evidence" value="ECO:0007669"/>
    <property type="project" value="UniProtKB-KW"/>
</dbReference>
<sequence>MNKRLFVAIILMAVVAFFYSKYVRNVPVVIPFEVIRNSIIFDMEIEGETYNFFFDTGAGTIVSPELKDKHGLDSIGNYQMMDFYGNTATITTSTLPELRLNQLSKKNLEVAILRPLQNFQFCDIKIDGILGLEYFDGKVIKLNLRKGELTVATAITFLEEDFGSPLPLTYKHGLKRTHLDIHYSDSTFSENVLFDTGALNDLLRLSNTSLQKLLKDSILNTNNILDTIYINESKGLIGAQNDSINYRVHIPKLKISEYEFLNPVVNTFDSWNESSILGAGILAKGVIVLDLLNDDFYFKPYPDAILDYRSPLDFLTSNGRVLHVKDSSNAYKAGVKKGHLLRVANGIKLDSMSLCEQQTMDWIEFYNQKNIKFTFESEDGQIIYNYTAQEPEND</sequence>
<organism evidence="1 2">
    <name type="scientific">Algoriphagus yeomjeoni</name>
    <dbReference type="NCBI Taxonomy" id="291403"/>
    <lineage>
        <taxon>Bacteria</taxon>
        <taxon>Pseudomonadati</taxon>
        <taxon>Bacteroidota</taxon>
        <taxon>Cytophagia</taxon>
        <taxon>Cytophagales</taxon>
        <taxon>Cyclobacteriaceae</taxon>
        <taxon>Algoriphagus</taxon>
    </lineage>
</organism>